<dbReference type="SUPFAM" id="SSF52972">
    <property type="entry name" value="ITPase-like"/>
    <property type="match status" value="2"/>
</dbReference>
<dbReference type="HAMAP" id="MF_00528">
    <property type="entry name" value="Maf"/>
    <property type="match status" value="1"/>
</dbReference>
<dbReference type="InterPro" id="IPR003697">
    <property type="entry name" value="Maf-like"/>
</dbReference>
<comment type="function">
    <text evidence="3">Nucleoside triphosphate pyrophosphatase. May have a dual role in cell division arrest and in preventing the incorporation of modified nucleotides into cellular nucleic acids.</text>
</comment>
<evidence type="ECO:0000313" key="5">
    <source>
        <dbReference type="Proteomes" id="UP000306192"/>
    </source>
</evidence>
<dbReference type="RefSeq" id="WP_136641606.1">
    <property type="nucleotide sequence ID" value="NZ_QYRT01000010.1"/>
</dbReference>
<keyword evidence="3" id="KW-0963">Cytoplasm</keyword>
<comment type="similarity">
    <text evidence="3">Belongs to the Maf family.</text>
</comment>
<dbReference type="GO" id="GO:0047429">
    <property type="term" value="F:nucleoside triphosphate diphosphatase activity"/>
    <property type="evidence" value="ECO:0007669"/>
    <property type="project" value="UniProtKB-EC"/>
</dbReference>
<dbReference type="CDD" id="cd00555">
    <property type="entry name" value="Maf"/>
    <property type="match status" value="1"/>
</dbReference>
<dbReference type="EMBL" id="QYRT01000010">
    <property type="protein sequence ID" value="TIH37785.1"/>
    <property type="molecule type" value="Genomic_DNA"/>
</dbReference>
<dbReference type="GO" id="GO:0005737">
    <property type="term" value="C:cytoplasm"/>
    <property type="evidence" value="ECO:0007669"/>
    <property type="project" value="UniProtKB-SubCell"/>
</dbReference>
<comment type="cofactor">
    <cofactor evidence="1 3">
        <name>a divalent metal cation</name>
        <dbReference type="ChEBI" id="CHEBI:60240"/>
    </cofactor>
</comment>
<organism evidence="4 5">
    <name type="scientific">Subtercola vilae</name>
    <dbReference type="NCBI Taxonomy" id="2056433"/>
    <lineage>
        <taxon>Bacteria</taxon>
        <taxon>Bacillati</taxon>
        <taxon>Actinomycetota</taxon>
        <taxon>Actinomycetes</taxon>
        <taxon>Micrococcales</taxon>
        <taxon>Microbacteriaceae</taxon>
        <taxon>Subtercola</taxon>
    </lineage>
</organism>
<evidence type="ECO:0000313" key="4">
    <source>
        <dbReference type="EMBL" id="TIH37785.1"/>
    </source>
</evidence>
<dbReference type="EC" id="3.6.1.9" evidence="3"/>
<keyword evidence="3" id="KW-0546">Nucleotide metabolism</keyword>
<dbReference type="Proteomes" id="UP000306192">
    <property type="component" value="Unassembled WGS sequence"/>
</dbReference>
<dbReference type="GO" id="GO:0009117">
    <property type="term" value="P:nucleotide metabolic process"/>
    <property type="evidence" value="ECO:0007669"/>
    <property type="project" value="UniProtKB-KW"/>
</dbReference>
<gene>
    <name evidence="4" type="ORF">D4765_07155</name>
</gene>
<dbReference type="Pfam" id="PF02545">
    <property type="entry name" value="Maf"/>
    <property type="match status" value="1"/>
</dbReference>
<sequence length="245" mass="24759">MRLYLASTSPARLALLRQVGIEPVIVPSHVDEEGAVLAAEAAAGGPLTAHDLVQLLARLKAEAVLDAVPGGEPIDGFILGGDSAFEFDGVIYGKPHLPEVAAERWRRHRGRAGVLHSGHWMIDHRLGAGSGSGGSGTGGAESGSAVSASAVSASAGAFPAAGSVTSATVEFASDISDAEIAAYVATGEPLEVAGAFTIDGLAAPFIRSISGAPSTVIGMSLPALRDLTGQLGVSWTSFWNTPHSS</sequence>
<dbReference type="InterPro" id="IPR029001">
    <property type="entry name" value="ITPase-like_fam"/>
</dbReference>
<dbReference type="Gene3D" id="3.90.950.10">
    <property type="match status" value="1"/>
</dbReference>
<comment type="catalytic activity">
    <reaction evidence="3">
        <text>a ribonucleoside 5'-triphosphate + H2O = a ribonucleoside 5'-phosphate + diphosphate + H(+)</text>
        <dbReference type="Rhea" id="RHEA:23996"/>
        <dbReference type="ChEBI" id="CHEBI:15377"/>
        <dbReference type="ChEBI" id="CHEBI:15378"/>
        <dbReference type="ChEBI" id="CHEBI:33019"/>
        <dbReference type="ChEBI" id="CHEBI:58043"/>
        <dbReference type="ChEBI" id="CHEBI:61557"/>
        <dbReference type="EC" id="3.6.1.9"/>
    </reaction>
</comment>
<comment type="subcellular location">
    <subcellularLocation>
        <location evidence="3">Cytoplasm</location>
    </subcellularLocation>
</comment>
<feature type="active site" description="Proton acceptor" evidence="3">
    <location>
        <position position="82"/>
    </location>
</feature>
<accession>A0A4T2C0W7</accession>
<dbReference type="OrthoDB" id="3527985at2"/>
<dbReference type="PANTHER" id="PTHR43213">
    <property type="entry name" value="BIFUNCTIONAL DTTP/UTP PYROPHOSPHATASE/METHYLTRANSFERASE PROTEIN-RELATED"/>
    <property type="match status" value="1"/>
</dbReference>
<comment type="catalytic activity">
    <reaction evidence="3">
        <text>a 2'-deoxyribonucleoside 5'-triphosphate + H2O = a 2'-deoxyribonucleoside 5'-phosphate + diphosphate + H(+)</text>
        <dbReference type="Rhea" id="RHEA:44644"/>
        <dbReference type="ChEBI" id="CHEBI:15377"/>
        <dbReference type="ChEBI" id="CHEBI:15378"/>
        <dbReference type="ChEBI" id="CHEBI:33019"/>
        <dbReference type="ChEBI" id="CHEBI:61560"/>
        <dbReference type="ChEBI" id="CHEBI:65317"/>
        <dbReference type="EC" id="3.6.1.9"/>
    </reaction>
</comment>
<keyword evidence="5" id="KW-1185">Reference proteome</keyword>
<evidence type="ECO:0000256" key="1">
    <source>
        <dbReference type="ARBA" id="ARBA00001968"/>
    </source>
</evidence>
<proteinExistence type="inferred from homology"/>
<dbReference type="AlphaFoldDB" id="A0A4T2C0W7"/>
<dbReference type="PANTHER" id="PTHR43213:SF5">
    <property type="entry name" value="BIFUNCTIONAL DTTP_UTP PYROPHOSPHATASE_METHYLTRANSFERASE PROTEIN-RELATED"/>
    <property type="match status" value="1"/>
</dbReference>
<keyword evidence="2 3" id="KW-0378">Hydrolase</keyword>
<reference evidence="4 5" key="1">
    <citation type="journal article" date="2019" name="Microorganisms">
        <title>Systematic Affiliation and Genome Analysis of Subtercola vilae DB165(T) with Particular Emphasis on Cold Adaptation of an Isolate from a High-Altitude Cold Volcano Lake.</title>
        <authorList>
            <person name="Villalobos A.S."/>
            <person name="Wiese J."/>
            <person name="Imhoff J.F."/>
            <person name="Dorador C."/>
            <person name="Keller A."/>
            <person name="Hentschel U."/>
        </authorList>
    </citation>
    <scope>NUCLEOTIDE SEQUENCE [LARGE SCALE GENOMIC DNA]</scope>
    <source>
        <strain evidence="4 5">DB165</strain>
    </source>
</reference>
<evidence type="ECO:0000256" key="3">
    <source>
        <dbReference type="HAMAP-Rule" id="MF_00528"/>
    </source>
</evidence>
<comment type="caution">
    <text evidence="4">The sequence shown here is derived from an EMBL/GenBank/DDBJ whole genome shotgun (WGS) entry which is preliminary data.</text>
</comment>
<name>A0A4T2C0W7_9MICO</name>
<comment type="caution">
    <text evidence="3">Lacks conserved residue(s) required for the propagation of feature annotation.</text>
</comment>
<evidence type="ECO:0000256" key="2">
    <source>
        <dbReference type="ARBA" id="ARBA00022801"/>
    </source>
</evidence>
<dbReference type="PIRSF" id="PIRSF006305">
    <property type="entry name" value="Maf"/>
    <property type="match status" value="1"/>
</dbReference>
<protein>
    <recommendedName>
        <fullName evidence="3">Nucleoside triphosphate pyrophosphatase</fullName>
        <ecNumber evidence="3">3.6.1.9</ecNumber>
    </recommendedName>
    <alternativeName>
        <fullName evidence="3">Nucleotide pyrophosphatase</fullName>
        <shortName evidence="3">Nucleotide PPase</shortName>
    </alternativeName>
</protein>